<dbReference type="SUPFAM" id="SSF48179">
    <property type="entry name" value="6-phosphogluconate dehydrogenase C-terminal domain-like"/>
    <property type="match status" value="2"/>
</dbReference>
<keyword evidence="11" id="KW-0520">NAD</keyword>
<evidence type="ECO:0000256" key="34">
    <source>
        <dbReference type="ARBA" id="ARBA00048911"/>
    </source>
</evidence>
<evidence type="ECO:0000256" key="29">
    <source>
        <dbReference type="ARBA" id="ARBA00038365"/>
    </source>
</evidence>
<evidence type="ECO:0000256" key="27">
    <source>
        <dbReference type="ARBA" id="ARBA00036656"/>
    </source>
</evidence>
<dbReference type="EC" id="5.3.3.8" evidence="6"/>
<dbReference type="GO" id="GO:0070403">
    <property type="term" value="F:NAD+ binding"/>
    <property type="evidence" value="ECO:0007669"/>
    <property type="project" value="InterPro"/>
</dbReference>
<dbReference type="OrthoDB" id="2018133at2759"/>
<dbReference type="Gene3D" id="1.10.1040.50">
    <property type="match status" value="1"/>
</dbReference>
<comment type="caution">
    <text evidence="40">The sequence shown here is derived from an EMBL/GenBank/DDBJ whole genome shotgun (WGS) entry which is preliminary data.</text>
</comment>
<dbReference type="InterPro" id="IPR006180">
    <property type="entry name" value="3-OHacyl-CoA_DH_CS"/>
</dbReference>
<comment type="catalytic activity">
    <reaction evidence="18">
        <text>(3E,5Z)-octadienoyl-CoA = (2E,5Z)-octadienoyl-CoA</text>
        <dbReference type="Rhea" id="RHEA:49932"/>
        <dbReference type="ChEBI" id="CHEBI:85108"/>
        <dbReference type="ChEBI" id="CHEBI:131990"/>
    </reaction>
    <physiologicalReaction direction="right-to-left" evidence="18">
        <dbReference type="Rhea" id="RHEA:49934"/>
    </physiologicalReaction>
</comment>
<dbReference type="PROSITE" id="PS51257">
    <property type="entry name" value="PROKAR_LIPOPROTEIN"/>
    <property type="match status" value="1"/>
</dbReference>
<dbReference type="InterPro" id="IPR001753">
    <property type="entry name" value="Enoyl-CoA_hydra/iso"/>
</dbReference>
<evidence type="ECO:0000256" key="15">
    <source>
        <dbReference type="ARBA" id="ARBA00023239"/>
    </source>
</evidence>
<evidence type="ECO:0000313" key="41">
    <source>
        <dbReference type="Proteomes" id="UP000518266"/>
    </source>
</evidence>
<keyword evidence="10" id="KW-0560">Oxidoreductase</keyword>
<dbReference type="Gene3D" id="3.90.226.10">
    <property type="entry name" value="2-enoyl-CoA Hydratase, Chain A, domain 1"/>
    <property type="match status" value="1"/>
</dbReference>
<comment type="pathway">
    <text evidence="3">Lipid metabolism; fatty acid beta-oxidation.</text>
</comment>
<dbReference type="AlphaFoldDB" id="A0A7J5Y2U0"/>
<evidence type="ECO:0000313" key="40">
    <source>
        <dbReference type="EMBL" id="KAF3843099.1"/>
    </source>
</evidence>
<evidence type="ECO:0000256" key="5">
    <source>
        <dbReference type="ARBA" id="ARBA00011245"/>
    </source>
</evidence>
<reference evidence="40 41" key="1">
    <citation type="submission" date="2020-03" db="EMBL/GenBank/DDBJ databases">
        <title>Dissostichus mawsoni Genome sequencing and assembly.</title>
        <authorList>
            <person name="Park H."/>
        </authorList>
    </citation>
    <scope>NUCLEOTIDE SEQUENCE [LARGE SCALE GENOMIC DNA]</scope>
    <source>
        <strain evidence="40">DM0001</strain>
        <tissue evidence="40">Muscle</tissue>
    </source>
</reference>
<dbReference type="FunFam" id="3.40.50.720:FF:000009">
    <property type="entry name" value="Fatty oxidation complex, alpha subunit"/>
    <property type="match status" value="1"/>
</dbReference>
<evidence type="ECO:0000256" key="36">
    <source>
        <dbReference type="RuleBase" id="RU003707"/>
    </source>
</evidence>
<evidence type="ECO:0000256" key="13">
    <source>
        <dbReference type="ARBA" id="ARBA00023140"/>
    </source>
</evidence>
<dbReference type="GO" id="GO:0003857">
    <property type="term" value="F:(3S)-3-hydroxyacyl-CoA dehydrogenase (NAD+) activity"/>
    <property type="evidence" value="ECO:0007669"/>
    <property type="project" value="UniProtKB-EC"/>
</dbReference>
<comment type="subunit">
    <text evidence="5">Monomer.</text>
</comment>
<evidence type="ECO:0000256" key="12">
    <source>
        <dbReference type="ARBA" id="ARBA00023098"/>
    </source>
</evidence>
<evidence type="ECO:0000256" key="1">
    <source>
        <dbReference type="ARBA" id="ARBA00000469"/>
    </source>
</evidence>
<evidence type="ECO:0000256" key="3">
    <source>
        <dbReference type="ARBA" id="ARBA00005005"/>
    </source>
</evidence>
<comment type="similarity">
    <text evidence="4">In the N-terminal section; belongs to the enoyl-CoA hydratase/isomerase family.</text>
</comment>
<evidence type="ECO:0000256" key="20">
    <source>
        <dbReference type="ARBA" id="ARBA00035949"/>
    </source>
</evidence>
<evidence type="ECO:0000256" key="6">
    <source>
        <dbReference type="ARBA" id="ARBA00012064"/>
    </source>
</evidence>
<proteinExistence type="inferred from homology"/>
<dbReference type="Pfam" id="PF00378">
    <property type="entry name" value="ECH_1"/>
    <property type="match status" value="1"/>
</dbReference>
<comment type="catalytic activity">
    <reaction evidence="20">
        <text>a (3E)-enoyl-CoA = a 4-saturated (2E)-enoyl-CoA</text>
        <dbReference type="Rhea" id="RHEA:45228"/>
        <dbReference type="ChEBI" id="CHEBI:58521"/>
        <dbReference type="ChEBI" id="CHEBI:85097"/>
        <dbReference type="EC" id="5.3.3.8"/>
    </reaction>
    <physiologicalReaction direction="left-to-right" evidence="20">
        <dbReference type="Rhea" id="RHEA:45229"/>
    </physiologicalReaction>
</comment>
<accession>A0A7J5Y2U0</accession>
<dbReference type="EC" id="1.1.1.35" evidence="8"/>
<keyword evidence="15" id="KW-0456">Lyase</keyword>
<evidence type="ECO:0000256" key="7">
    <source>
        <dbReference type="ARBA" id="ARBA00012076"/>
    </source>
</evidence>
<dbReference type="UniPathway" id="UPA00659"/>
<comment type="catalytic activity">
    <reaction evidence="28">
        <text>(2E)-hexadecenedioyl-CoA + H2O = (3S)-hydroxyhexadecanedioyl-CoA</text>
        <dbReference type="Rhea" id="RHEA:40259"/>
        <dbReference type="ChEBI" id="CHEBI:15377"/>
        <dbReference type="ChEBI" id="CHEBI:77075"/>
        <dbReference type="ChEBI" id="CHEBI:77080"/>
    </reaction>
    <physiologicalReaction direction="left-to-right" evidence="28">
        <dbReference type="Rhea" id="RHEA:40260"/>
    </physiologicalReaction>
</comment>
<evidence type="ECO:0000256" key="24">
    <source>
        <dbReference type="ARBA" id="ARBA00036370"/>
    </source>
</evidence>
<evidence type="ECO:0000256" key="14">
    <source>
        <dbReference type="ARBA" id="ARBA00023235"/>
    </source>
</evidence>
<evidence type="ECO:0000256" key="26">
    <source>
        <dbReference type="ARBA" id="ARBA00036570"/>
    </source>
</evidence>
<evidence type="ECO:0000256" key="25">
    <source>
        <dbReference type="ARBA" id="ARBA00036472"/>
    </source>
</evidence>
<feature type="domain" description="3-hydroxyacyl-CoA dehydrogenase C-terminal" evidence="38">
    <location>
        <begin position="526"/>
        <end position="630"/>
    </location>
</feature>
<keyword evidence="16" id="KW-0511">Multifunctional enzyme</keyword>
<evidence type="ECO:0000256" key="23">
    <source>
        <dbReference type="ARBA" id="ARBA00036353"/>
    </source>
</evidence>
<comment type="catalytic activity">
    <reaction evidence="21">
        <text>a (3Z)-enoyl-CoA = a 4-saturated (2E)-enoyl-CoA</text>
        <dbReference type="Rhea" id="RHEA:45900"/>
        <dbReference type="ChEBI" id="CHEBI:85097"/>
        <dbReference type="ChEBI" id="CHEBI:85489"/>
        <dbReference type="EC" id="5.3.3.8"/>
    </reaction>
    <physiologicalReaction direction="left-to-right" evidence="21">
        <dbReference type="Rhea" id="RHEA:45901"/>
    </physiologicalReaction>
</comment>
<evidence type="ECO:0000256" key="19">
    <source>
        <dbReference type="ARBA" id="ARBA00035909"/>
    </source>
</evidence>
<comment type="similarity">
    <text evidence="29">In the C-terminal section; belongs to the 3-hydroxyacyl-CoA dehydrogenase family.</text>
</comment>
<dbReference type="PROSITE" id="PS00067">
    <property type="entry name" value="3HCDH"/>
    <property type="match status" value="1"/>
</dbReference>
<dbReference type="EMBL" id="JAAKFY010000018">
    <property type="protein sequence ID" value="KAF3843099.1"/>
    <property type="molecule type" value="Genomic_DNA"/>
</dbReference>
<dbReference type="FunFam" id="1.10.1040.50:FF:000006">
    <property type="entry name" value="Peroxisomal bifunctional enzyme"/>
    <property type="match status" value="1"/>
</dbReference>
<comment type="similarity">
    <text evidence="36">Belongs to the enoyl-CoA hydratase/isomerase family.</text>
</comment>
<evidence type="ECO:0000256" key="31">
    <source>
        <dbReference type="ARBA" id="ARBA00042031"/>
    </source>
</evidence>
<keyword evidence="9" id="KW-0276">Fatty acid metabolism</keyword>
<dbReference type="GO" id="GO:0004165">
    <property type="term" value="F:delta(3)-delta(2)-enoyl-CoA isomerase activity"/>
    <property type="evidence" value="ECO:0007669"/>
    <property type="project" value="UniProtKB-EC"/>
</dbReference>
<evidence type="ECO:0000256" key="30">
    <source>
        <dbReference type="ARBA" id="ARBA00039632"/>
    </source>
</evidence>
<dbReference type="InterPro" id="IPR029045">
    <property type="entry name" value="ClpP/crotonase-like_dom_sf"/>
</dbReference>
<gene>
    <name evidence="40" type="ORF">F7725_001948</name>
</gene>
<dbReference type="InterPro" id="IPR006176">
    <property type="entry name" value="3-OHacyl-CoA_DH_NAD-bd"/>
</dbReference>
<evidence type="ECO:0000256" key="4">
    <source>
        <dbReference type="ARBA" id="ARBA00008750"/>
    </source>
</evidence>
<evidence type="ECO:0000256" key="35">
    <source>
        <dbReference type="ARBA" id="ARBA00049448"/>
    </source>
</evidence>
<dbReference type="GO" id="GO:0006635">
    <property type="term" value="P:fatty acid beta-oxidation"/>
    <property type="evidence" value="ECO:0007669"/>
    <property type="project" value="UniProtKB-UniPathway"/>
</dbReference>
<keyword evidence="13" id="KW-0576">Peroxisome</keyword>
<organism evidence="40 41">
    <name type="scientific">Dissostichus mawsoni</name>
    <name type="common">Antarctic cod</name>
    <dbReference type="NCBI Taxonomy" id="36200"/>
    <lineage>
        <taxon>Eukaryota</taxon>
        <taxon>Metazoa</taxon>
        <taxon>Chordata</taxon>
        <taxon>Craniata</taxon>
        <taxon>Vertebrata</taxon>
        <taxon>Euteleostomi</taxon>
        <taxon>Actinopterygii</taxon>
        <taxon>Neopterygii</taxon>
        <taxon>Teleostei</taxon>
        <taxon>Neoteleostei</taxon>
        <taxon>Acanthomorphata</taxon>
        <taxon>Eupercaria</taxon>
        <taxon>Perciformes</taxon>
        <taxon>Notothenioidei</taxon>
        <taxon>Nototheniidae</taxon>
        <taxon>Dissostichus</taxon>
    </lineage>
</organism>
<dbReference type="Pfam" id="PF02737">
    <property type="entry name" value="3HCDH_N"/>
    <property type="match status" value="1"/>
</dbReference>
<evidence type="ECO:0000259" key="38">
    <source>
        <dbReference type="Pfam" id="PF00725"/>
    </source>
</evidence>
<keyword evidence="12" id="KW-0443">Lipid metabolism</keyword>
<dbReference type="Pfam" id="PF00725">
    <property type="entry name" value="3HCDH"/>
    <property type="match status" value="2"/>
</dbReference>
<comment type="catalytic activity">
    <reaction evidence="19">
        <text>a 4-saturated-(3S)-3-hydroxyacyl-CoA = a (3E)-enoyl-CoA + H2O</text>
        <dbReference type="Rhea" id="RHEA:20724"/>
        <dbReference type="ChEBI" id="CHEBI:15377"/>
        <dbReference type="ChEBI" id="CHEBI:58521"/>
        <dbReference type="ChEBI" id="CHEBI:137480"/>
        <dbReference type="EC" id="4.2.1.17"/>
    </reaction>
    <physiologicalReaction direction="left-to-right" evidence="19">
        <dbReference type="Rhea" id="RHEA:20725"/>
    </physiologicalReaction>
</comment>
<dbReference type="PANTHER" id="PTHR23309:SF49">
    <property type="entry name" value="PEROXISOMAL BIFUNCTIONAL ENZYME"/>
    <property type="match status" value="1"/>
</dbReference>
<evidence type="ECO:0000256" key="32">
    <source>
        <dbReference type="ARBA" id="ARBA00047613"/>
    </source>
</evidence>
<dbReference type="CDD" id="cd06558">
    <property type="entry name" value="crotonase-like"/>
    <property type="match status" value="1"/>
</dbReference>
<feature type="compositionally biased region" description="Low complexity" evidence="37">
    <location>
        <begin position="1"/>
        <end position="18"/>
    </location>
</feature>
<evidence type="ECO:0000256" key="9">
    <source>
        <dbReference type="ARBA" id="ARBA00022832"/>
    </source>
</evidence>
<dbReference type="PANTHER" id="PTHR23309">
    <property type="entry name" value="3-HYDROXYACYL-COA DEHYROGENASE"/>
    <property type="match status" value="1"/>
</dbReference>
<comment type="catalytic activity">
    <reaction evidence="22">
        <text>(3Z)-hexenoyl-CoA = (2E)-hexenoyl-CoA</text>
        <dbReference type="Rhea" id="RHEA:45748"/>
        <dbReference type="ChEBI" id="CHEBI:62077"/>
        <dbReference type="ChEBI" id="CHEBI:85415"/>
    </reaction>
    <physiologicalReaction direction="left-to-right" evidence="22">
        <dbReference type="Rhea" id="RHEA:45749"/>
    </physiologicalReaction>
</comment>
<comment type="catalytic activity">
    <reaction evidence="32">
        <text>(3S)-hydroxyhexadecanoyl-CoA + NAD(+) = 3-oxohexadecanoyl-CoA + NADH + H(+)</text>
        <dbReference type="Rhea" id="RHEA:31159"/>
        <dbReference type="ChEBI" id="CHEBI:15378"/>
        <dbReference type="ChEBI" id="CHEBI:57349"/>
        <dbReference type="ChEBI" id="CHEBI:57540"/>
        <dbReference type="ChEBI" id="CHEBI:57945"/>
        <dbReference type="ChEBI" id="CHEBI:62613"/>
    </reaction>
    <physiologicalReaction direction="left-to-right" evidence="32">
        <dbReference type="Rhea" id="RHEA:31160"/>
    </physiologicalReaction>
</comment>
<comment type="catalytic activity">
    <reaction evidence="26">
        <text>(3E,5Z)-tetradecadienoyl-CoA = (2E,5Z)-tetradecadienoyl-CoA</text>
        <dbReference type="Rhea" id="RHEA:47464"/>
        <dbReference type="ChEBI" id="CHEBI:71586"/>
        <dbReference type="ChEBI" id="CHEBI:87701"/>
    </reaction>
    <physiologicalReaction direction="right-to-left" evidence="26">
        <dbReference type="Rhea" id="RHEA:47466"/>
    </physiologicalReaction>
</comment>
<comment type="catalytic activity">
    <reaction evidence="17">
        <text>(3S)-hydroxydecanoyl-CoA = (2E)-decenoyl-CoA + H2O</text>
        <dbReference type="Rhea" id="RHEA:31191"/>
        <dbReference type="ChEBI" id="CHEBI:15377"/>
        <dbReference type="ChEBI" id="CHEBI:61406"/>
        <dbReference type="ChEBI" id="CHEBI:62616"/>
    </reaction>
    <physiologicalReaction direction="right-to-left" evidence="17">
        <dbReference type="Rhea" id="RHEA:31193"/>
    </physiologicalReaction>
</comment>
<comment type="catalytic activity">
    <reaction evidence="33">
        <text>(3S)-hydroxydecanoyl-CoA + NAD(+) = 3-oxodecanoyl-CoA + NADH + H(+)</text>
        <dbReference type="Rhea" id="RHEA:31187"/>
        <dbReference type="ChEBI" id="CHEBI:15378"/>
        <dbReference type="ChEBI" id="CHEBI:57540"/>
        <dbReference type="ChEBI" id="CHEBI:57945"/>
        <dbReference type="ChEBI" id="CHEBI:62548"/>
        <dbReference type="ChEBI" id="CHEBI:62616"/>
    </reaction>
    <physiologicalReaction direction="left-to-right" evidence="33">
        <dbReference type="Rhea" id="RHEA:31188"/>
    </physiologicalReaction>
</comment>
<evidence type="ECO:0000256" key="8">
    <source>
        <dbReference type="ARBA" id="ARBA00013000"/>
    </source>
</evidence>
<dbReference type="EC" id="4.2.1.17" evidence="7"/>
<protein>
    <recommendedName>
        <fullName evidence="30">Peroxisomal bifunctional enzyme</fullName>
        <ecNumber evidence="8">1.1.1.35</ecNumber>
        <ecNumber evidence="7">4.2.1.17</ecNumber>
        <ecNumber evidence="6">5.3.3.8</ecNumber>
    </recommendedName>
    <alternativeName>
        <fullName evidence="31">Multifunctional enzyme 1</fullName>
    </alternativeName>
</protein>
<dbReference type="InterPro" id="IPR036291">
    <property type="entry name" value="NAD(P)-bd_dom_sf"/>
</dbReference>
<dbReference type="GO" id="GO:0005777">
    <property type="term" value="C:peroxisome"/>
    <property type="evidence" value="ECO:0007669"/>
    <property type="project" value="UniProtKB-SubCell"/>
</dbReference>
<evidence type="ECO:0000256" key="37">
    <source>
        <dbReference type="SAM" id="MobiDB-lite"/>
    </source>
</evidence>
<comment type="catalytic activity">
    <reaction evidence="27">
        <text>(3E)-decenoyl-CoA = (2E)-decenoyl-CoA</text>
        <dbReference type="Rhea" id="RHEA:45752"/>
        <dbReference type="ChEBI" id="CHEBI:61406"/>
        <dbReference type="ChEBI" id="CHEBI:84793"/>
    </reaction>
    <physiologicalReaction direction="left-to-right" evidence="27">
        <dbReference type="Rhea" id="RHEA:45753"/>
    </physiologicalReaction>
</comment>
<evidence type="ECO:0000256" key="11">
    <source>
        <dbReference type="ARBA" id="ARBA00023027"/>
    </source>
</evidence>
<comment type="catalytic activity">
    <reaction evidence="35">
        <text>(3S)-hydroxyhexadecanedioyl-CoA + NAD(+) = 3-oxohexadecanedioyl-CoA + NADH + H(+)</text>
        <dbReference type="Rhea" id="RHEA:40267"/>
        <dbReference type="ChEBI" id="CHEBI:15378"/>
        <dbReference type="ChEBI" id="CHEBI:57540"/>
        <dbReference type="ChEBI" id="CHEBI:57945"/>
        <dbReference type="ChEBI" id="CHEBI:77080"/>
        <dbReference type="ChEBI" id="CHEBI:77081"/>
    </reaction>
    <physiologicalReaction direction="left-to-right" evidence="35">
        <dbReference type="Rhea" id="RHEA:40268"/>
    </physiologicalReaction>
</comment>
<dbReference type="InterPro" id="IPR018376">
    <property type="entry name" value="Enoyl-CoA_hyd/isom_CS"/>
</dbReference>
<feature type="domain" description="3-hydroxyacyl-CoA dehydrogenase NAD binding" evidence="39">
    <location>
        <begin position="357"/>
        <end position="523"/>
    </location>
</feature>
<comment type="catalytic activity">
    <reaction evidence="34">
        <text>a (3S)-3-hydroxyacyl-CoA + NAD(+) = a 3-oxoacyl-CoA + NADH + H(+)</text>
        <dbReference type="Rhea" id="RHEA:22432"/>
        <dbReference type="ChEBI" id="CHEBI:15378"/>
        <dbReference type="ChEBI" id="CHEBI:57318"/>
        <dbReference type="ChEBI" id="CHEBI:57540"/>
        <dbReference type="ChEBI" id="CHEBI:57945"/>
        <dbReference type="ChEBI" id="CHEBI:90726"/>
        <dbReference type="EC" id="1.1.1.35"/>
    </reaction>
    <physiologicalReaction direction="left-to-right" evidence="34">
        <dbReference type="Rhea" id="RHEA:22433"/>
    </physiologicalReaction>
</comment>
<keyword evidence="41" id="KW-1185">Reference proteome</keyword>
<evidence type="ECO:0000256" key="16">
    <source>
        <dbReference type="ARBA" id="ARBA00023268"/>
    </source>
</evidence>
<dbReference type="SUPFAM" id="SSF52096">
    <property type="entry name" value="ClpP/crotonase"/>
    <property type="match status" value="1"/>
</dbReference>
<keyword evidence="14" id="KW-0413">Isomerase</keyword>
<dbReference type="Proteomes" id="UP000518266">
    <property type="component" value="Unassembled WGS sequence"/>
</dbReference>
<evidence type="ECO:0000256" key="18">
    <source>
        <dbReference type="ARBA" id="ARBA00035863"/>
    </source>
</evidence>
<evidence type="ECO:0000256" key="33">
    <source>
        <dbReference type="ARBA" id="ARBA00048361"/>
    </source>
</evidence>
<evidence type="ECO:0000256" key="2">
    <source>
        <dbReference type="ARBA" id="ARBA00004275"/>
    </source>
</evidence>
<comment type="catalytic activity">
    <reaction evidence="23">
        <text>(3E)-hexenoyl-CoA = (2E)-hexenoyl-CoA</text>
        <dbReference type="Rhea" id="RHEA:45736"/>
        <dbReference type="ChEBI" id="CHEBI:62077"/>
        <dbReference type="ChEBI" id="CHEBI:84790"/>
    </reaction>
    <physiologicalReaction direction="left-to-right" evidence="23">
        <dbReference type="Rhea" id="RHEA:45737"/>
    </physiologicalReaction>
</comment>
<dbReference type="PROSITE" id="PS00166">
    <property type="entry name" value="ENOYL_COA_HYDRATASE"/>
    <property type="match status" value="1"/>
</dbReference>
<feature type="domain" description="3-hydroxyacyl-CoA dehydrogenase C-terminal" evidence="38">
    <location>
        <begin position="667"/>
        <end position="753"/>
    </location>
</feature>
<evidence type="ECO:0000256" key="10">
    <source>
        <dbReference type="ARBA" id="ARBA00023002"/>
    </source>
</evidence>
<evidence type="ECO:0000256" key="22">
    <source>
        <dbReference type="ARBA" id="ARBA00036336"/>
    </source>
</evidence>
<dbReference type="InterPro" id="IPR006108">
    <property type="entry name" value="3HC_DH_C"/>
</dbReference>
<name>A0A7J5Y2U0_DISMA</name>
<feature type="compositionally biased region" description="Low complexity" evidence="37">
    <location>
        <begin position="55"/>
        <end position="65"/>
    </location>
</feature>
<feature type="region of interest" description="Disordered" evidence="37">
    <location>
        <begin position="1"/>
        <end position="68"/>
    </location>
</feature>
<evidence type="ECO:0000256" key="17">
    <source>
        <dbReference type="ARBA" id="ARBA00035760"/>
    </source>
</evidence>
<dbReference type="GO" id="GO:0004300">
    <property type="term" value="F:enoyl-CoA hydratase activity"/>
    <property type="evidence" value="ECO:0007669"/>
    <property type="project" value="UniProtKB-EC"/>
</dbReference>
<feature type="compositionally biased region" description="Basic and acidic residues" evidence="37">
    <location>
        <begin position="21"/>
        <end position="30"/>
    </location>
</feature>
<comment type="catalytic activity">
    <reaction evidence="1">
        <text>(3S)-hydroxyhexadecanoyl-CoA = (2E)-hexadecenoyl-CoA + H2O</text>
        <dbReference type="Rhea" id="RHEA:31163"/>
        <dbReference type="ChEBI" id="CHEBI:15377"/>
        <dbReference type="ChEBI" id="CHEBI:61526"/>
        <dbReference type="ChEBI" id="CHEBI:62613"/>
    </reaction>
    <physiologicalReaction direction="right-to-left" evidence="1">
        <dbReference type="Rhea" id="RHEA:31165"/>
    </physiologicalReaction>
</comment>
<comment type="subcellular location">
    <subcellularLocation>
        <location evidence="2">Peroxisome</location>
    </subcellularLocation>
</comment>
<dbReference type="Gene3D" id="3.40.50.720">
    <property type="entry name" value="NAD(P)-binding Rossmann-like Domain"/>
    <property type="match status" value="1"/>
</dbReference>
<comment type="catalytic activity">
    <reaction evidence="25">
        <text>(2S,3S)-3-hydroxy-2-methylbutanoyl-CoA = (2E)-2-methylbut-2-enoyl-CoA + H2O</text>
        <dbReference type="Rhea" id="RHEA:31119"/>
        <dbReference type="ChEBI" id="CHEBI:15377"/>
        <dbReference type="ChEBI" id="CHEBI:57312"/>
        <dbReference type="ChEBI" id="CHEBI:57337"/>
    </reaction>
    <physiologicalReaction direction="right-to-left" evidence="25">
        <dbReference type="Rhea" id="RHEA:31121"/>
    </physiologicalReaction>
</comment>
<sequence length="771" mass="83557">MRAPGSSAMQAMASSCSSLPHENKSSRDATSDSMTPVCTQMKLYGRRPADTDGRSSASSLSSSKSEGNFNLQDIHTQKPHLLGSSELSAGSPGSSWFLLAAGGLRGAAGRYRDREYRYTLAATTTASSPTRERIFLHTKQVRQRLVFGKMAEYNRVSECVGLITLRNPPVNALSAAVRQGIVDTCREHSATQTADIKEFGSNMTGPPLIPMIHAIESANKPVVAAIEGSALGGGLELALGCHYRIAHSKTGLPEVSLGLLPAAGGSQRLPRLIGVPAALNLITTGRHVTAAEALQLGIVDQVTDHNTVDAAVKFALSVAGRSLDPRRISTHPCPQQPDLDALFEEVMQKVRQSARLGTMGRGITVALAQTGLYVIAVETQEKQLMEAKQAISGMLERGAKRRGVAPALDRVIYSQNIQAVADVDLVIEAIFEDIALKTNVFQQLSAVCKPGTLLCTNTSALDVDQLASETPNPELVVGMHFFAPAHVMKLLEVVYGPRSSPQAVATAMQLGKKMGKASVAVGNCRGFVGNRMLKPYIEEAFFLLEEGATPELVDQALEEFGFPMGVFRMSDLSGLDVGWRVRKGDGLVEPGTASGRSARIRQGRRYSPLGDLLCEEGRFGQKTGRGWYQYDKPGSRVARSDPWLHSFLGAYRAQHGLVARRIDHQEVLERCLYALINEGFHILDDGIAAGPEDIDVIYVSGYGWPRHRGGPMFYANMVGLAKVLERLEHYQQLHPEVPHLQPSSLLRRLVASGSPPIHKWEEAIKKLHSQL</sequence>
<evidence type="ECO:0000259" key="39">
    <source>
        <dbReference type="Pfam" id="PF02737"/>
    </source>
</evidence>
<evidence type="ECO:0000256" key="28">
    <source>
        <dbReference type="ARBA" id="ARBA00036989"/>
    </source>
</evidence>
<dbReference type="SUPFAM" id="SSF51735">
    <property type="entry name" value="NAD(P)-binding Rossmann-fold domains"/>
    <property type="match status" value="1"/>
</dbReference>
<evidence type="ECO:0000256" key="21">
    <source>
        <dbReference type="ARBA" id="ARBA00035959"/>
    </source>
</evidence>
<comment type="catalytic activity">
    <reaction evidence="24">
        <text>(3S)-hydroxyhexanoyl-CoA = (2E)-hexenoyl-CoA + H2O</text>
        <dbReference type="Rhea" id="RHEA:30547"/>
        <dbReference type="ChEBI" id="CHEBI:15377"/>
        <dbReference type="ChEBI" id="CHEBI:62075"/>
        <dbReference type="ChEBI" id="CHEBI:62077"/>
    </reaction>
    <physiologicalReaction direction="right-to-left" evidence="24">
        <dbReference type="Rhea" id="RHEA:30549"/>
    </physiologicalReaction>
</comment>
<dbReference type="InterPro" id="IPR008927">
    <property type="entry name" value="6-PGluconate_DH-like_C_sf"/>
</dbReference>